<feature type="compositionally biased region" description="Basic and acidic residues" evidence="1">
    <location>
        <begin position="137"/>
        <end position="153"/>
    </location>
</feature>
<accession>A0ABV0NIH8</accession>
<comment type="caution">
    <text evidence="2">The sequence shown here is derived from an EMBL/GenBank/DDBJ whole genome shotgun (WGS) entry which is preliminary data.</text>
</comment>
<evidence type="ECO:0000313" key="3">
    <source>
        <dbReference type="Proteomes" id="UP001476798"/>
    </source>
</evidence>
<dbReference type="Proteomes" id="UP001476798">
    <property type="component" value="Unassembled WGS sequence"/>
</dbReference>
<sequence length="208" mass="22906">VGSASSAGGGRLITTPVRPTVCSAKTILMQVGLAGQTANMVPMRALKLAHWTPPIHHARIMVILTIPTTIRVPELCPGRTPRHKRAHFHHSLSVQQLEDSQVQMCWAVLQPLVPPGLVVSTRLSKRSQIPAYLHPRGNKEERNTSETRRKGPEDVLHFSLQDLTLRQSDSVNPPATANYSPAVHHAHPIRWRCCCVPAESEQFADAGE</sequence>
<dbReference type="EMBL" id="JAHRIO010040421">
    <property type="protein sequence ID" value="MEQ2171213.1"/>
    <property type="molecule type" value="Genomic_DNA"/>
</dbReference>
<gene>
    <name evidence="2" type="ORF">GOODEAATRI_008334</name>
</gene>
<keyword evidence="3" id="KW-1185">Reference proteome</keyword>
<organism evidence="2 3">
    <name type="scientific">Goodea atripinnis</name>
    <dbReference type="NCBI Taxonomy" id="208336"/>
    <lineage>
        <taxon>Eukaryota</taxon>
        <taxon>Metazoa</taxon>
        <taxon>Chordata</taxon>
        <taxon>Craniata</taxon>
        <taxon>Vertebrata</taxon>
        <taxon>Euteleostomi</taxon>
        <taxon>Actinopterygii</taxon>
        <taxon>Neopterygii</taxon>
        <taxon>Teleostei</taxon>
        <taxon>Neoteleostei</taxon>
        <taxon>Acanthomorphata</taxon>
        <taxon>Ovalentaria</taxon>
        <taxon>Atherinomorphae</taxon>
        <taxon>Cyprinodontiformes</taxon>
        <taxon>Goodeidae</taxon>
        <taxon>Goodea</taxon>
    </lineage>
</organism>
<proteinExistence type="predicted"/>
<feature type="region of interest" description="Disordered" evidence="1">
    <location>
        <begin position="132"/>
        <end position="153"/>
    </location>
</feature>
<evidence type="ECO:0000256" key="1">
    <source>
        <dbReference type="SAM" id="MobiDB-lite"/>
    </source>
</evidence>
<protein>
    <submittedName>
        <fullName evidence="2">Uncharacterized protein</fullName>
    </submittedName>
</protein>
<name>A0ABV0NIH8_9TELE</name>
<evidence type="ECO:0000313" key="2">
    <source>
        <dbReference type="EMBL" id="MEQ2171213.1"/>
    </source>
</evidence>
<feature type="non-terminal residue" evidence="2">
    <location>
        <position position="1"/>
    </location>
</feature>
<reference evidence="2 3" key="1">
    <citation type="submission" date="2021-06" db="EMBL/GenBank/DDBJ databases">
        <authorList>
            <person name="Palmer J.M."/>
        </authorList>
    </citation>
    <scope>NUCLEOTIDE SEQUENCE [LARGE SCALE GENOMIC DNA]</scope>
    <source>
        <strain evidence="2 3">GA_2019</strain>
        <tissue evidence="2">Muscle</tissue>
    </source>
</reference>